<keyword evidence="7" id="KW-1185">Reference proteome</keyword>
<dbReference type="Pfam" id="PF00501">
    <property type="entry name" value="AMP-binding"/>
    <property type="match status" value="1"/>
</dbReference>
<dbReference type="Proteomes" id="UP000504634">
    <property type="component" value="Unplaced"/>
</dbReference>
<keyword evidence="3" id="KW-0443">Lipid metabolism</keyword>
<dbReference type="Pfam" id="PF23562">
    <property type="entry name" value="AMP-binding_C_3"/>
    <property type="match status" value="1"/>
</dbReference>
<dbReference type="InterPro" id="IPR042099">
    <property type="entry name" value="ANL_N_sf"/>
</dbReference>
<evidence type="ECO:0000256" key="5">
    <source>
        <dbReference type="SAM" id="MobiDB-lite"/>
    </source>
</evidence>
<dbReference type="EC" id="6.2.1.3" evidence="4"/>
<organism evidence="7 8">
    <name type="scientific">Drosophila lebanonensis</name>
    <name type="common">Fruit fly</name>
    <name type="synonym">Scaptodrosophila lebanonensis</name>
    <dbReference type="NCBI Taxonomy" id="7225"/>
    <lineage>
        <taxon>Eukaryota</taxon>
        <taxon>Metazoa</taxon>
        <taxon>Ecdysozoa</taxon>
        <taxon>Arthropoda</taxon>
        <taxon>Hexapoda</taxon>
        <taxon>Insecta</taxon>
        <taxon>Pterygota</taxon>
        <taxon>Neoptera</taxon>
        <taxon>Endopterygota</taxon>
        <taxon>Diptera</taxon>
        <taxon>Brachycera</taxon>
        <taxon>Muscomorpha</taxon>
        <taxon>Ephydroidea</taxon>
        <taxon>Drosophilidae</taxon>
        <taxon>Scaptodrosophila</taxon>
    </lineage>
</organism>
<evidence type="ECO:0000256" key="2">
    <source>
        <dbReference type="ARBA" id="ARBA00022832"/>
    </source>
</evidence>
<reference evidence="8" key="1">
    <citation type="submission" date="2025-08" db="UniProtKB">
        <authorList>
            <consortium name="RefSeq"/>
        </authorList>
    </citation>
    <scope>IDENTIFICATION</scope>
    <source>
        <strain evidence="8">11010-0011.00</strain>
        <tissue evidence="8">Whole body</tissue>
    </source>
</reference>
<evidence type="ECO:0000256" key="1">
    <source>
        <dbReference type="ARBA" id="ARBA00022598"/>
    </source>
</evidence>
<keyword evidence="2" id="KW-0276">Fatty acid metabolism</keyword>
<feature type="domain" description="AMP-dependent synthetase/ligase" evidence="6">
    <location>
        <begin position="54"/>
        <end position="475"/>
    </location>
</feature>
<proteinExistence type="predicted"/>
<name>A0A6J2TPU5_DROLE</name>
<dbReference type="GO" id="GO:0004467">
    <property type="term" value="F:long-chain fatty acid-CoA ligase activity"/>
    <property type="evidence" value="ECO:0007669"/>
    <property type="project" value="UniProtKB-EC"/>
</dbReference>
<dbReference type="PANTHER" id="PTHR43272:SF32">
    <property type="entry name" value="AMP-DEPENDENT SYNTHETASE_LIGASE DOMAIN-CONTAINING PROTEIN"/>
    <property type="match status" value="1"/>
</dbReference>
<evidence type="ECO:0000259" key="6">
    <source>
        <dbReference type="Pfam" id="PF00501"/>
    </source>
</evidence>
<dbReference type="OrthoDB" id="3633556at2759"/>
<dbReference type="PANTHER" id="PTHR43272">
    <property type="entry name" value="LONG-CHAIN-FATTY-ACID--COA LIGASE"/>
    <property type="match status" value="1"/>
</dbReference>
<dbReference type="SUPFAM" id="SSF56801">
    <property type="entry name" value="Acetyl-CoA synthetase-like"/>
    <property type="match status" value="1"/>
</dbReference>
<dbReference type="RefSeq" id="XP_030377133.1">
    <property type="nucleotide sequence ID" value="XM_030521273.1"/>
</dbReference>
<evidence type="ECO:0000256" key="3">
    <source>
        <dbReference type="ARBA" id="ARBA00023098"/>
    </source>
</evidence>
<evidence type="ECO:0000313" key="8">
    <source>
        <dbReference type="RefSeq" id="XP_030377133.1"/>
    </source>
</evidence>
<evidence type="ECO:0000313" key="7">
    <source>
        <dbReference type="Proteomes" id="UP000504634"/>
    </source>
</evidence>
<evidence type="ECO:0000256" key="4">
    <source>
        <dbReference type="ARBA" id="ARBA00026121"/>
    </source>
</evidence>
<dbReference type="AlphaFoldDB" id="A0A6J2TPU5"/>
<protein>
    <recommendedName>
        <fullName evidence="4">long-chain-fatty-acid--CoA ligase</fullName>
        <ecNumber evidence="4">6.2.1.3</ecNumber>
    </recommendedName>
</protein>
<keyword evidence="1 8" id="KW-0436">Ligase</keyword>
<dbReference type="GO" id="GO:0005783">
    <property type="term" value="C:endoplasmic reticulum"/>
    <property type="evidence" value="ECO:0007669"/>
    <property type="project" value="TreeGrafter"/>
</dbReference>
<sequence>MNEVDLNQVRPGNLKPATSYTSNSLHDAVKLRIGDEGIAAIAPQTLPEFFGAVCSKYAKSPALVFETPDGWTTLSYEEYERKVRQSALMLLHVGLEPRTSIGILAFNCPEWFYAELGAIHAGGILAGIYPSNSAEAVHHVLETSEATVCVVDDDKQMAKLRAIKERLPRLKSVIQLHGPYDSFVGNEPGYYRWSDLEQLQLEASYGSELDARVRSVHANECAMLIFTSGTVGMPKAVMLSHDAVIFDAKTIAQSFENVEEGHESLVTYLPLNHIAAQVFDIFLAMAYGGCVYFADRNALKGTLTRTFAKARPTRMFGVPRIFEKFQEQLLAAEANSKPYARLLLGKARATVRQYHLSRIAGNQISLYGELKYWLASRITRSIKQALGLAYCKTFIIGGAPVTDELKHYFLSLDIPLCDVYGMSETGGGITLHTQIKNLSSSGRPVEGFEVKINAPDSNGQGELCVRGRSNFMGYLNEPLKTSETIKEDGWLHSGDLGYLDPLGNVIISGRLKELIITAGGENIPPVHIEELIKRELPCVSNALLVGDHRKYLTVLLTLKTDTDAHTGLPLDDLRPDAVEWLQSLNLHYTRLSELLGLAAPLKLPSSDDDIKATSLQINPNPKLMQAIEEGIKSANRHAISNAQKVQKFALLPHDFSIPTGELGPTLKVRRNIVLAKYAEVIERLYK</sequence>
<dbReference type="Gene3D" id="3.40.50.12780">
    <property type="entry name" value="N-terminal domain of ligase-like"/>
    <property type="match status" value="1"/>
</dbReference>
<dbReference type="GeneID" id="115626024"/>
<gene>
    <name evidence="8" type="primary">LOC115626024</name>
</gene>
<feature type="region of interest" description="Disordered" evidence="5">
    <location>
        <begin position="1"/>
        <end position="20"/>
    </location>
</feature>
<dbReference type="GO" id="GO:0016020">
    <property type="term" value="C:membrane"/>
    <property type="evidence" value="ECO:0007669"/>
    <property type="project" value="TreeGrafter"/>
</dbReference>
<dbReference type="InterPro" id="IPR000873">
    <property type="entry name" value="AMP-dep_synth/lig_dom"/>
</dbReference>
<accession>A0A6J2TPU5</accession>